<comment type="caution">
    <text evidence="2">The sequence shown here is derived from an EMBL/GenBank/DDBJ whole genome shotgun (WGS) entry which is preliminary data.</text>
</comment>
<evidence type="ECO:0000313" key="3">
    <source>
        <dbReference type="Proteomes" id="UP001141327"/>
    </source>
</evidence>
<sequence length="117" mass="13006">MNKTEEQSGMTMEQMEEAGKIEEKKRDGGSHPKLPSTPKEIGFTEILEPLARELGQLDQRQVAFDVPCLGSRVAVWGRMMPTVAAYLMACTFKLKVPPSSFEFLCPDFCVDSLAAFC</sequence>
<keyword evidence="3" id="KW-1185">Reference proteome</keyword>
<reference evidence="2" key="1">
    <citation type="journal article" date="2022" name="bioRxiv">
        <title>Genomics of Preaxostyla Flagellates Illuminates Evolutionary Transitions and the Path Towards Mitochondrial Loss.</title>
        <authorList>
            <person name="Novak L.V.F."/>
            <person name="Treitli S.C."/>
            <person name="Pyrih J."/>
            <person name="Halakuc P."/>
            <person name="Pipaliya S.V."/>
            <person name="Vacek V."/>
            <person name="Brzon O."/>
            <person name="Soukal P."/>
            <person name="Eme L."/>
            <person name="Dacks J.B."/>
            <person name="Karnkowska A."/>
            <person name="Elias M."/>
            <person name="Hampl V."/>
        </authorList>
    </citation>
    <scope>NUCLEOTIDE SEQUENCE</scope>
    <source>
        <strain evidence="2">RCP-MX</strain>
    </source>
</reference>
<name>A0ABQ8U0K0_9EUKA</name>
<proteinExistence type="predicted"/>
<dbReference type="EMBL" id="JAPMOS010000455">
    <property type="protein sequence ID" value="KAJ4452559.1"/>
    <property type="molecule type" value="Genomic_DNA"/>
</dbReference>
<feature type="region of interest" description="Disordered" evidence="1">
    <location>
        <begin position="1"/>
        <end position="39"/>
    </location>
</feature>
<protein>
    <submittedName>
        <fullName evidence="2">Uncharacterized protein</fullName>
    </submittedName>
</protein>
<accession>A0ABQ8U0K0</accession>
<evidence type="ECO:0000256" key="1">
    <source>
        <dbReference type="SAM" id="MobiDB-lite"/>
    </source>
</evidence>
<feature type="compositionally biased region" description="Basic and acidic residues" evidence="1">
    <location>
        <begin position="17"/>
        <end position="30"/>
    </location>
</feature>
<evidence type="ECO:0000313" key="2">
    <source>
        <dbReference type="EMBL" id="KAJ4452559.1"/>
    </source>
</evidence>
<gene>
    <name evidence="2" type="ORF">PAPYR_13238</name>
</gene>
<organism evidence="2 3">
    <name type="scientific">Paratrimastix pyriformis</name>
    <dbReference type="NCBI Taxonomy" id="342808"/>
    <lineage>
        <taxon>Eukaryota</taxon>
        <taxon>Metamonada</taxon>
        <taxon>Preaxostyla</taxon>
        <taxon>Paratrimastigidae</taxon>
        <taxon>Paratrimastix</taxon>
    </lineage>
</organism>
<dbReference type="Proteomes" id="UP001141327">
    <property type="component" value="Unassembled WGS sequence"/>
</dbReference>